<reference evidence="1 2" key="1">
    <citation type="submission" date="2024-10" db="EMBL/GenBank/DDBJ databases">
        <title>The Natural Products Discovery Center: Release of the First 8490 Sequenced Strains for Exploring Actinobacteria Biosynthetic Diversity.</title>
        <authorList>
            <person name="Kalkreuter E."/>
            <person name="Kautsar S.A."/>
            <person name="Yang D."/>
            <person name="Bader C.D."/>
            <person name="Teijaro C.N."/>
            <person name="Fluegel L."/>
            <person name="Davis C.M."/>
            <person name="Simpson J.R."/>
            <person name="Lauterbach L."/>
            <person name="Steele A.D."/>
            <person name="Gui C."/>
            <person name="Meng S."/>
            <person name="Li G."/>
            <person name="Viehrig K."/>
            <person name="Ye F."/>
            <person name="Su P."/>
            <person name="Kiefer A.F."/>
            <person name="Nichols A."/>
            <person name="Cepeda A.J."/>
            <person name="Yan W."/>
            <person name="Fan B."/>
            <person name="Jiang Y."/>
            <person name="Adhikari A."/>
            <person name="Zheng C.-J."/>
            <person name="Schuster L."/>
            <person name="Cowan T.M."/>
            <person name="Smanski M.J."/>
            <person name="Chevrette M.G."/>
            <person name="De Carvalho L.P.S."/>
            <person name="Shen B."/>
        </authorList>
    </citation>
    <scope>NUCLEOTIDE SEQUENCE [LARGE SCALE GENOMIC DNA]</scope>
    <source>
        <strain evidence="1 2">NPDC048320</strain>
    </source>
</reference>
<name>A0ABW7BJV5_9ACTN</name>
<dbReference type="RefSeq" id="WP_392824589.1">
    <property type="nucleotide sequence ID" value="NZ_JBICYV010000026.1"/>
</dbReference>
<dbReference type="EMBL" id="JBICYV010000026">
    <property type="protein sequence ID" value="MFG3016145.1"/>
    <property type="molecule type" value="Genomic_DNA"/>
</dbReference>
<evidence type="ECO:0000313" key="2">
    <source>
        <dbReference type="Proteomes" id="UP001604267"/>
    </source>
</evidence>
<gene>
    <name evidence="1" type="ORF">ACGFZB_38005</name>
</gene>
<evidence type="ECO:0000313" key="1">
    <source>
        <dbReference type="EMBL" id="MFG3016145.1"/>
    </source>
</evidence>
<organism evidence="1 2">
    <name type="scientific">Streptomyces cinerochromogenes</name>
    <dbReference type="NCBI Taxonomy" id="66422"/>
    <lineage>
        <taxon>Bacteria</taxon>
        <taxon>Bacillati</taxon>
        <taxon>Actinomycetota</taxon>
        <taxon>Actinomycetes</taxon>
        <taxon>Kitasatosporales</taxon>
        <taxon>Streptomycetaceae</taxon>
        <taxon>Streptomyces</taxon>
    </lineage>
</organism>
<proteinExistence type="predicted"/>
<protein>
    <submittedName>
        <fullName evidence="1">Uncharacterized protein</fullName>
    </submittedName>
</protein>
<keyword evidence="2" id="KW-1185">Reference proteome</keyword>
<comment type="caution">
    <text evidence="1">The sequence shown here is derived from an EMBL/GenBank/DDBJ whole genome shotgun (WGS) entry which is preliminary data.</text>
</comment>
<dbReference type="Proteomes" id="UP001604267">
    <property type="component" value="Unassembled WGS sequence"/>
</dbReference>
<sequence>MNQPTSRLDMLRLARRVVEQHTARQLALIGWLPAPCRRAASARTHSRASEPAS</sequence>
<accession>A0ABW7BJV5</accession>